<dbReference type="PANTHER" id="PTHR22889:SF0">
    <property type="entry name" value="WD REPEAT-CONTAINING PROTEIN 89"/>
    <property type="match status" value="1"/>
</dbReference>
<dbReference type="PANTHER" id="PTHR22889">
    <property type="entry name" value="WD REPEAT-CONTAINING PROTEIN 89"/>
    <property type="match status" value="1"/>
</dbReference>
<feature type="non-terminal residue" evidence="4">
    <location>
        <position position="1"/>
    </location>
</feature>
<dbReference type="Gene3D" id="2.130.10.10">
    <property type="entry name" value="YVTN repeat-like/Quinoprotein amine dehydrogenase"/>
    <property type="match status" value="1"/>
</dbReference>
<dbReference type="InterPro" id="IPR015943">
    <property type="entry name" value="WD40/YVTN_repeat-like_dom_sf"/>
</dbReference>
<organism evidence="4 5">
    <name type="scientific">Tortispora caseinolytica NRRL Y-17796</name>
    <dbReference type="NCBI Taxonomy" id="767744"/>
    <lineage>
        <taxon>Eukaryota</taxon>
        <taxon>Fungi</taxon>
        <taxon>Dikarya</taxon>
        <taxon>Ascomycota</taxon>
        <taxon>Saccharomycotina</taxon>
        <taxon>Trigonopsidomycetes</taxon>
        <taxon>Trigonopsidales</taxon>
        <taxon>Trigonopsidaceae</taxon>
        <taxon>Tortispora</taxon>
    </lineage>
</organism>
<dbReference type="Proteomes" id="UP000095023">
    <property type="component" value="Unassembled WGS sequence"/>
</dbReference>
<accession>A0A1E4TLA4</accession>
<protein>
    <submittedName>
        <fullName evidence="4">Uncharacterized protein</fullName>
    </submittedName>
</protein>
<dbReference type="OrthoDB" id="25131at2759"/>
<dbReference type="PROSITE" id="PS50082">
    <property type="entry name" value="WD_REPEATS_2"/>
    <property type="match status" value="1"/>
</dbReference>
<name>A0A1E4TLA4_9ASCO</name>
<dbReference type="InterPro" id="IPR036322">
    <property type="entry name" value="WD40_repeat_dom_sf"/>
</dbReference>
<sequence>GTAQKGDDSGILLYDLRNLASPVKAYMDAHSDDVVSVDILSDPFLLLSGGDDGLVNVYDPSITDPDEVIGQSINVSGSIHQSGFRNSKKIFALTRMETFSEYRVLSEEETRLTAEGTTPIIPLTADKKDYGDIRDTWGCEYVSAILPEFIGIGSNSTGEFSLLPYTIDGVDTVQRIVLQGAHGLEVVRSVL</sequence>
<keyword evidence="2" id="KW-0677">Repeat</keyword>
<feature type="repeat" description="WD" evidence="3">
    <location>
        <begin position="27"/>
        <end position="59"/>
    </location>
</feature>
<evidence type="ECO:0000256" key="3">
    <source>
        <dbReference type="PROSITE-ProRule" id="PRU00221"/>
    </source>
</evidence>
<dbReference type="SMART" id="SM00320">
    <property type="entry name" value="WD40"/>
    <property type="match status" value="1"/>
</dbReference>
<keyword evidence="1 3" id="KW-0853">WD repeat</keyword>
<dbReference type="AlphaFoldDB" id="A0A1E4TLA4"/>
<dbReference type="InterPro" id="IPR001680">
    <property type="entry name" value="WD40_rpt"/>
</dbReference>
<evidence type="ECO:0000313" key="5">
    <source>
        <dbReference type="Proteomes" id="UP000095023"/>
    </source>
</evidence>
<evidence type="ECO:0000256" key="2">
    <source>
        <dbReference type="ARBA" id="ARBA00022737"/>
    </source>
</evidence>
<gene>
    <name evidence="4" type="ORF">CANCADRAFT_13712</name>
</gene>
<feature type="non-terminal residue" evidence="4">
    <location>
        <position position="191"/>
    </location>
</feature>
<dbReference type="SUPFAM" id="SSF50978">
    <property type="entry name" value="WD40 repeat-like"/>
    <property type="match status" value="1"/>
</dbReference>
<reference evidence="5" key="1">
    <citation type="submission" date="2016-02" db="EMBL/GenBank/DDBJ databases">
        <title>Comparative genomics of biotechnologically important yeasts.</title>
        <authorList>
            <consortium name="DOE Joint Genome Institute"/>
            <person name="Riley R."/>
            <person name="Haridas S."/>
            <person name="Wolfe K.H."/>
            <person name="Lopes M.R."/>
            <person name="Hittinger C.T."/>
            <person name="Goker M."/>
            <person name="Salamov A."/>
            <person name="Wisecaver J."/>
            <person name="Long T.M."/>
            <person name="Aerts A.L."/>
            <person name="Barry K."/>
            <person name="Choi C."/>
            <person name="Clum A."/>
            <person name="Coughlan A.Y."/>
            <person name="Deshpande S."/>
            <person name="Douglass A.P."/>
            <person name="Hanson S.J."/>
            <person name="Klenk H.-P."/>
            <person name="Labutti K."/>
            <person name="Lapidus A."/>
            <person name="Lindquist E."/>
            <person name="Lipzen A."/>
            <person name="Meier-Kolthoff J.P."/>
            <person name="Ohm R.A."/>
            <person name="Otillar R.P."/>
            <person name="Pangilinan J."/>
            <person name="Peng Y."/>
            <person name="Rokas A."/>
            <person name="Rosa C.A."/>
            <person name="Scheuner C."/>
            <person name="Sibirny A.A."/>
            <person name="Slot J.C."/>
            <person name="Stielow J.B."/>
            <person name="Sun H."/>
            <person name="Kurtzman C.P."/>
            <person name="Blackwell M."/>
            <person name="Jeffries T.W."/>
            <person name="Grigoriev I.V."/>
        </authorList>
    </citation>
    <scope>NUCLEOTIDE SEQUENCE [LARGE SCALE GENOMIC DNA]</scope>
    <source>
        <strain evidence="5">NRRL Y-17796</strain>
    </source>
</reference>
<evidence type="ECO:0000313" key="4">
    <source>
        <dbReference type="EMBL" id="ODV92534.1"/>
    </source>
</evidence>
<evidence type="ECO:0000256" key="1">
    <source>
        <dbReference type="ARBA" id="ARBA00022574"/>
    </source>
</evidence>
<dbReference type="InterPro" id="IPR039328">
    <property type="entry name" value="WDR89"/>
</dbReference>
<keyword evidence="5" id="KW-1185">Reference proteome</keyword>
<dbReference type="PROSITE" id="PS50294">
    <property type="entry name" value="WD_REPEATS_REGION"/>
    <property type="match status" value="1"/>
</dbReference>
<dbReference type="EMBL" id="KV453841">
    <property type="protein sequence ID" value="ODV92534.1"/>
    <property type="molecule type" value="Genomic_DNA"/>
</dbReference>
<proteinExistence type="predicted"/>